<feature type="region of interest" description="Disordered" evidence="1">
    <location>
        <begin position="997"/>
        <end position="1023"/>
    </location>
</feature>
<dbReference type="PANTHER" id="PTHR42834:SF1">
    <property type="entry name" value="ENDONUCLEASE_EXONUCLEASE_PHOSPHATASE FAMILY PROTEIN (AFU_ORTHOLOGUE AFUA_3G09210)"/>
    <property type="match status" value="1"/>
</dbReference>
<dbReference type="InterPro" id="IPR036415">
    <property type="entry name" value="Lamin_tail_dom_sf"/>
</dbReference>
<dbReference type="SUPFAM" id="SSF56219">
    <property type="entry name" value="DNase I-like"/>
    <property type="match status" value="2"/>
</dbReference>
<feature type="region of interest" description="Disordered" evidence="1">
    <location>
        <begin position="2082"/>
        <end position="2108"/>
    </location>
</feature>
<dbReference type="CDD" id="cd10283">
    <property type="entry name" value="MnuA_DNase1-like"/>
    <property type="match status" value="2"/>
</dbReference>
<dbReference type="InterPro" id="IPR015919">
    <property type="entry name" value="Cadherin-like_sf"/>
</dbReference>
<dbReference type="InterPro" id="IPR006644">
    <property type="entry name" value="Cadg"/>
</dbReference>
<dbReference type="CDD" id="cd04486">
    <property type="entry name" value="YhcR_OBF_like"/>
    <property type="match status" value="2"/>
</dbReference>
<dbReference type="Gene3D" id="2.60.40.10">
    <property type="entry name" value="Immunoglobulins"/>
    <property type="match status" value="5"/>
</dbReference>
<proteinExistence type="predicted"/>
<dbReference type="RefSeq" id="WP_345271303.1">
    <property type="nucleotide sequence ID" value="NZ_BAABHB010000020.1"/>
</dbReference>
<dbReference type="SMART" id="SM00089">
    <property type="entry name" value="PKD"/>
    <property type="match status" value="8"/>
</dbReference>
<protein>
    <recommendedName>
        <fullName evidence="2">LTD domain-containing protein</fullName>
    </recommendedName>
</protein>
<reference evidence="4" key="1">
    <citation type="journal article" date="2019" name="Int. J. Syst. Evol. Microbiol.">
        <title>The Global Catalogue of Microorganisms (GCM) 10K type strain sequencing project: providing services to taxonomists for standard genome sequencing and annotation.</title>
        <authorList>
            <consortium name="The Broad Institute Genomics Platform"/>
            <consortium name="The Broad Institute Genome Sequencing Center for Infectious Disease"/>
            <person name="Wu L."/>
            <person name="Ma J."/>
        </authorList>
    </citation>
    <scope>NUCLEOTIDE SEQUENCE [LARGE SCALE GENOMIC DNA]</scope>
    <source>
        <strain evidence="4">JCM 17925</strain>
    </source>
</reference>
<accession>A0ABP8L1Z6</accession>
<dbReference type="PANTHER" id="PTHR42834">
    <property type="entry name" value="ENDONUCLEASE/EXONUCLEASE/PHOSPHATASE FAMILY PROTEIN (AFU_ORTHOLOGUE AFUA_3G09210)"/>
    <property type="match status" value="1"/>
</dbReference>
<dbReference type="Pfam" id="PF03372">
    <property type="entry name" value="Exo_endo_phos"/>
    <property type="match status" value="2"/>
</dbReference>
<dbReference type="SUPFAM" id="SSF49313">
    <property type="entry name" value="Cadherin-like"/>
    <property type="match status" value="3"/>
</dbReference>
<evidence type="ECO:0000313" key="4">
    <source>
        <dbReference type="Proteomes" id="UP001500936"/>
    </source>
</evidence>
<dbReference type="InterPro" id="IPR047971">
    <property type="entry name" value="ExeM-like"/>
</dbReference>
<dbReference type="InterPro" id="IPR035986">
    <property type="entry name" value="PKD_dom_sf"/>
</dbReference>
<keyword evidence="4" id="KW-1185">Reference proteome</keyword>
<evidence type="ECO:0000313" key="3">
    <source>
        <dbReference type="EMBL" id="GAA4420104.1"/>
    </source>
</evidence>
<dbReference type="PROSITE" id="PS51841">
    <property type="entry name" value="LTD"/>
    <property type="match status" value="1"/>
</dbReference>
<gene>
    <name evidence="3" type="ORF">GCM10023187_55050</name>
</gene>
<dbReference type="SMART" id="SM00736">
    <property type="entry name" value="CADG"/>
    <property type="match status" value="3"/>
</dbReference>
<feature type="domain" description="LTD" evidence="2">
    <location>
        <begin position="262"/>
        <end position="397"/>
    </location>
</feature>
<dbReference type="Gene3D" id="2.60.40.1260">
    <property type="entry name" value="Lamin Tail domain"/>
    <property type="match status" value="1"/>
</dbReference>
<feature type="compositionally biased region" description="Low complexity" evidence="1">
    <location>
        <begin position="2092"/>
        <end position="2102"/>
    </location>
</feature>
<dbReference type="Gene3D" id="3.60.10.10">
    <property type="entry name" value="Endonuclease/exonuclease/phosphatase"/>
    <property type="match status" value="2"/>
</dbReference>
<dbReference type="InterPro" id="IPR001322">
    <property type="entry name" value="Lamin_tail_dom"/>
</dbReference>
<sequence length="3254" mass="327376">MTPTSGNLSQVIHARLANTVAAGPFSGTITHTANSTLTASVTLSGQVNPANVPTLLANPTALNGFSTTQGTPSTLQSYTLTGSYLSNLISVSAPNGFEVSSGSDANTFASATTLPAEGGVVYVRLSGASVGSFSGAITNTSGTTSTTISASGQVNEQSALTALPSSLTNFTALTGTNSAQQVYTLTGSNLTASVSVSAPAGFEVSADGSTFATSTTVAQVSGAVSQTIAVRLASSATPASYSGTITNLSGTASANVAVSGSVSASVTPTSAGTIVISQVYGGGGNAGATYKNDFIELFNRGGSPVDVTGWSVQYAGATGTGSWQVTPLSGTIQPGKYYLIQQAAGNGGTTDLPTPDVIANVAMAAGSGKVALVKSTTPLSGSCATGVNVVDFVGYGSANCAETSPTASLTNTTAAIRKNNGYTDTDNNANDFEVGAPTPRGSLPSITATPNSLTGANGLTYIEGTGPASKTLAVVAGSLNAESGSITASSSSTALTVSPATLPFSNSALVGGQVTVQLAAGLPAGTYSGTITLTGGGATQTVPVSATVNAQPTTITFIHDIQGSGSTFNTAFGGTRTIEGVVTRTFTGATKLNGFYVQEEDSDADTDPATSEGIFVFDPTGSFSVSEGDKVRVTGTVAEFTSSSNGVSSSLTQLGNLSSVTKTGTASLPTAVTVTLPIGSVSDLERYEGMLVNMRAASGNLAVTEYFQLGRYGQVVLSATGASDVPGTDARLDQYTQFSTPSVPGYTAYLAEVAKRKIILDDGSTTQNPDPIIFGRGGQPLSASNTLRGGDQVESITAVLDERLEGYRLQTTTGVNFLPTNERPTTPAEVGGTLKVAGFNVLNYFNDLDSNPASGQPLVTYNGITFEPRGAETPEEFTRQRTKLVQAITLSGADVMALNEMENNGFGPASAIQDLVNGLNTATAPGTYTFVNSGYISTDAITVAMIYKPAKVTPVGTPASLSTSAAFSRVGRQPLAQTFRENATNEVFTVVANHWKSKGSSAGGVGDTDKGDGQGASNGTRTQQAQDLVDWLNTKPTGTADPDYLILGDLNAYALEDPVKALEQGGYTNLVPNTSYSYVFDGFVGALDHALGSASLTAQVTGKTKWHINADEPSVLDYNTNFKTVGLIASLYNPDQFRTSDHDPVLIGLALTSPVTALSLNVTANPTTLLTSGTTSLSATVTGGTGPYNYIFSGPGNIIQNQNTATVTNLTAGVQTFTVTVADATTPTSQTISATVSVTVTDVPVATLSANPTSLTSFTATQGNPSASQSYTLTAANLTALVSVSAPAGVVVSTDNSSFTSSLTLPQSTTSAVIYARLTGFSSGTISGAITNVSGSATATVAVSGTVSATTTPPAAATLATWTFEGDVNTPTTVAANTSAGNAAFGTGVTSVTYVGGSPGRAYTAAGWSASTSVVTSDNDYLEFTVAPAANYTLDLTTITVAMQRSGTGPANVALRSSADDYASNIGNVASPGNGSFANASFTLTGLTNRTSPTTFRLYGYGSTGTGGTLRFDNLTVIGTVNSAGPPVATLTASPVSLTGANGLSYVEGNGPASKTLSISGSNLNAESGDITASSSSTALTVSPATLPFSNSALVGGQVTVQLAAGLPAGTYSGTITLTGGGATQTVPVSGTVVSSQVTITLIHDIQGSGSTFNTAFGGTRTIEGVVTRTFTGATKLNGFYVQEEDSDADTDPATSEGIFVFDPTGSFSVSEGDKVRVTGIVAEFTSSSNGVSSSLTQLGNLSSVTKTGTASLPTAVTVTLPVGSVSDLERYEGMLVNMRAASGNLAVTEYFQLGRYGQVVLSATGASDVPGTDARLDQYTQFSTPSVPGYTAYLAEVAKRKIILDDGSTTQNPDPIIFGRGGQPLSASNTLRGGDQVESITAVLDERLEGYRLQTTNGADANFQPTNPRPANPPVVGGTLKAGSFNVLNYFNTFGTASFTKCDGGSIAGRGATNQTEFTRQRDKVIGAIINSGVDVMGLNEMQNNGFGSNSAIQDLINGLNAVAGANSYTFVNSGCISSDAITVAIIYKPAKVTPLGASAAIPSNYGTGAFTAVGRRSLAQTFRDNTTNGVFTLVTNHWKSKGSSSGGAGDTDSGDGQSASNGTRTRQAQDLVSWLATRPTGTTDPDYLIVGDLNAYAKEDPLTTLENGGYTNLVPNTTYSYVFDGFVGALDHALGSSSLQGQVSGADKWHINADEPIVLDYNTENKSAGQISSLYSAAPYRASDHDPVIIGLNLTSPATALTLVASANPTTLLTSGTTSLSATVTGGTAPYSYSFTGPGTLNASGNTATVSGLTTGVQTFTVTASDATTPTSQTISATVSITVNAAPISSLTATATPGAICTSGTTNLSVSVSGGTAPYTYAWSGPGTIANNTSANTTVSNLVTTGANVFTIVVTDKNGQTATTTATVTVNALPVASVTPSSATICQGQSATLTAAEGASYLWSNGATTQVISATATGTYSVTISTPAGCSATASAQVTVNPLPTAPALASVTAVQGSPSVVLSTTSCTGTLVWSGAASGTGSSITVSTATPGSYVYNVQCKVGECLSNPTSATVTITPAPISSLTATATPNAVCVGGTATLTVSVSGGQVPYTYAWSGAGTITNASSATATVASLTATGANVFTVLVTDANSQTATTTATVTVNALPVASVTPSSVTVCQGQSATLTASGGGSYLWSTGATTATISAMATGTYSVTVTSAAGCSATASAQVTVNPLPTAPALASVTAVQGSPSVVLSTTSCTGTLVWSGAASGTGSSITVATTTPGSYVYNVQCKVGECLSNPTSVTVTVISKLSATASASPASIFPYESSNLVVNAVAGTAPYTYVWNGPGTITNGTSATATVSGLTAGVQTFTVVVTDATSPVSQTVAVPVSVTVNTPANTPPVASTIANQTATVGVAFSMSIPAFTDAETPKSLVYSTSVLPDGLSFNASKLTISGTPSVTGITSVTVTATDPGGLTGSASFTLSVVPVPNTPPVASTIASQTATVGVAFSMSIPAFTDAETPKSLVYSTSVLPDGLSFNASKLTISGTPSVTGITSVTVTATDPGGLTGSASFSITVNQGNTRPYVATPVSNTTIAVGQSYSLDVTKVFTDNETPTQLSYGVSGLPKGLSFSTKTNTISGAPSAVGVSVITLTATDPGKLSGTTSFTLTVVRSAGRLGTPEVASELEVTTLGNPVQDELTVAIRGAEGKSLQLRLTDLQGRVIESRHIESAADTERQTFDVRRQATGVLLLQAITEQQVKLIKLMKQ</sequence>
<comment type="caution">
    <text evidence="3">The sequence shown here is derived from an EMBL/GenBank/DDBJ whole genome shotgun (WGS) entry which is preliminary data.</text>
</comment>
<dbReference type="SUPFAM" id="SSF74853">
    <property type="entry name" value="Lamin A/C globular tail domain"/>
    <property type="match status" value="1"/>
</dbReference>
<dbReference type="InterPro" id="IPR036691">
    <property type="entry name" value="Endo/exonu/phosph_ase_sf"/>
</dbReference>
<dbReference type="InterPro" id="IPR022409">
    <property type="entry name" value="PKD/Chitinase_dom"/>
</dbReference>
<evidence type="ECO:0000259" key="2">
    <source>
        <dbReference type="PROSITE" id="PS51841"/>
    </source>
</evidence>
<dbReference type="Pfam" id="PF05345">
    <property type="entry name" value="He_PIG"/>
    <property type="match status" value="3"/>
</dbReference>
<dbReference type="SUPFAM" id="SSF49299">
    <property type="entry name" value="PKD domain"/>
    <property type="match status" value="1"/>
</dbReference>
<dbReference type="Pfam" id="PF13573">
    <property type="entry name" value="SprB"/>
    <property type="match status" value="2"/>
</dbReference>
<dbReference type="InterPro" id="IPR013783">
    <property type="entry name" value="Ig-like_fold"/>
</dbReference>
<dbReference type="Pfam" id="PF00932">
    <property type="entry name" value="LTD"/>
    <property type="match status" value="1"/>
</dbReference>
<dbReference type="Proteomes" id="UP001500936">
    <property type="component" value="Unassembled WGS sequence"/>
</dbReference>
<dbReference type="InterPro" id="IPR005135">
    <property type="entry name" value="Endo/exonuclease/phosphatase"/>
</dbReference>
<dbReference type="InterPro" id="IPR025667">
    <property type="entry name" value="SprB_repeat"/>
</dbReference>
<name>A0ABP8L1Z6_9BACT</name>
<dbReference type="EMBL" id="BAABHB010000020">
    <property type="protein sequence ID" value="GAA4420104.1"/>
    <property type="molecule type" value="Genomic_DNA"/>
</dbReference>
<dbReference type="NCBIfam" id="NF033681">
    <property type="entry name" value="ExeM_NucH_DNase"/>
    <property type="match status" value="2"/>
</dbReference>
<organism evidence="3 4">
    <name type="scientific">Nibrella viscosa</name>
    <dbReference type="NCBI Taxonomy" id="1084524"/>
    <lineage>
        <taxon>Bacteria</taxon>
        <taxon>Pseudomonadati</taxon>
        <taxon>Bacteroidota</taxon>
        <taxon>Cytophagia</taxon>
        <taxon>Cytophagales</taxon>
        <taxon>Spirosomataceae</taxon>
        <taxon>Nibrella</taxon>
    </lineage>
</organism>
<evidence type="ECO:0000256" key="1">
    <source>
        <dbReference type="SAM" id="MobiDB-lite"/>
    </source>
</evidence>